<dbReference type="Proteomes" id="UP000224460">
    <property type="component" value="Unassembled WGS sequence"/>
</dbReference>
<name>A0AC61DB22_9FIRM</name>
<comment type="caution">
    <text evidence="1">The sequence shown here is derived from an EMBL/GenBank/DDBJ whole genome shotgun (WGS) entry which is preliminary data.</text>
</comment>
<reference evidence="1" key="1">
    <citation type="submission" date="2017-10" db="EMBL/GenBank/DDBJ databases">
        <title>Genome sequence of cellulolytic Lachnospiraceae bacterium XHS1971 isolated from hotspring sediment.</title>
        <authorList>
            <person name="Vasudevan G."/>
            <person name="Joshi A.J."/>
            <person name="Hivarkar S."/>
            <person name="Lanjekar V.B."/>
            <person name="Dhakephalkar P.K."/>
            <person name="Dagar S."/>
        </authorList>
    </citation>
    <scope>NUCLEOTIDE SEQUENCE</scope>
    <source>
        <strain evidence="1">XHS1971</strain>
    </source>
</reference>
<gene>
    <name evidence="1" type="ORF">CS063_13160</name>
</gene>
<protein>
    <submittedName>
        <fullName evidence="1">Uncharacterized protein</fullName>
    </submittedName>
</protein>
<organism evidence="1 2">
    <name type="scientific">Sporanaerobium hydrogeniformans</name>
    <dbReference type="NCBI Taxonomy" id="3072179"/>
    <lineage>
        <taxon>Bacteria</taxon>
        <taxon>Bacillati</taxon>
        <taxon>Bacillota</taxon>
        <taxon>Clostridia</taxon>
        <taxon>Lachnospirales</taxon>
        <taxon>Lachnospiraceae</taxon>
        <taxon>Sporanaerobium</taxon>
    </lineage>
</organism>
<dbReference type="EMBL" id="PEDL01000016">
    <property type="protein sequence ID" value="PHV69926.1"/>
    <property type="molecule type" value="Genomic_DNA"/>
</dbReference>
<accession>A0AC61DB22</accession>
<keyword evidence="2" id="KW-1185">Reference proteome</keyword>
<evidence type="ECO:0000313" key="2">
    <source>
        <dbReference type="Proteomes" id="UP000224460"/>
    </source>
</evidence>
<proteinExistence type="predicted"/>
<sequence>MEKLKVILIDDETLIRKLLRMKIDWEELGMEIITEFSSARKALEEVQKWDPDIIITDICMPGMDGIAFSEECINLMPKVKIIILTGHDEFNYAMKSIKIGVSDYILKPIKAEVIAQTLWKTREKIEKEKNYQVEYEKLAAQIEENLPLFQESYLNQVLLESVTSEVFCRKMRFYQVDLHPTSQEVQIAVLEMMYANKENRSNEEDQNEMILHIKARKLTEEFFAGDAYVLFCKDGFGRIVILSNNPQVPLNDCLELLRKMLITRLKCYINIGMSSKKVGYSQITTAYKEAVEALNYKVVEGKNCVICYEDLANTVGSLSVEEEKLWKEVKIYVSAGRREQAESCAQVLWESASREGYKNGYKLRNLFIEIVSWCFNEAVKNEFSNQKEYQQRLTKVNERSSGFVALEKYMLECIGMLTTEMAAKDEKKNGSMIQDILVYIEKNLSNPDLSMNQVAEQFYISAGYLGRLLKKKTGKTYGEYLSELRFKKAKELLEATDLKGYEIGEEIGISDPHYLSIWFKKMSGYSLSEFKRQNEVQKMKV</sequence>
<evidence type="ECO:0000313" key="1">
    <source>
        <dbReference type="EMBL" id="PHV69926.1"/>
    </source>
</evidence>